<accession>A0A1T2XGG0</accession>
<dbReference type="Proteomes" id="UP000190188">
    <property type="component" value="Unassembled WGS sequence"/>
</dbReference>
<proteinExistence type="predicted"/>
<name>A0A1T2XGG0_9BACL</name>
<keyword evidence="1" id="KW-0472">Membrane</keyword>
<sequence length="175" mass="20070">MRSNVFKVTISLIIVLGIIITLILFFYQFPKKVDIVSPAVSFYEKDPSSIKHTSIRISGTLNRPLFQQHIFKGTVTIDGLEFTKENGTLDTYVLDKNNGINSGNLVYHKPSKPGEIVTLSMIWFDDNFEHINIVSKWGPNKKLWFFIVSGSSYEEVIDTQKKMREKYGSTFVPRE</sequence>
<reference evidence="2 3" key="1">
    <citation type="submission" date="2017-01" db="EMBL/GenBank/DDBJ databases">
        <title>Genome analysis of Paenibacillus selenitrireducens ES3-24.</title>
        <authorList>
            <person name="Xu D."/>
            <person name="Yao R."/>
            <person name="Zheng S."/>
        </authorList>
    </citation>
    <scope>NUCLEOTIDE SEQUENCE [LARGE SCALE GENOMIC DNA]</scope>
    <source>
        <strain evidence="2 3">ES3-24</strain>
    </source>
</reference>
<evidence type="ECO:0000313" key="2">
    <source>
        <dbReference type="EMBL" id="OPA78713.1"/>
    </source>
</evidence>
<keyword evidence="3" id="KW-1185">Reference proteome</keyword>
<keyword evidence="1" id="KW-1133">Transmembrane helix</keyword>
<evidence type="ECO:0000313" key="3">
    <source>
        <dbReference type="Proteomes" id="UP000190188"/>
    </source>
</evidence>
<protein>
    <submittedName>
        <fullName evidence="2">Uncharacterized protein</fullName>
    </submittedName>
</protein>
<dbReference type="OrthoDB" id="2623963at2"/>
<keyword evidence="1" id="KW-0812">Transmembrane</keyword>
<dbReference type="AlphaFoldDB" id="A0A1T2XGG0"/>
<gene>
    <name evidence="2" type="ORF">BVG16_12740</name>
</gene>
<comment type="caution">
    <text evidence="2">The sequence shown here is derived from an EMBL/GenBank/DDBJ whole genome shotgun (WGS) entry which is preliminary data.</text>
</comment>
<dbReference type="RefSeq" id="WP_078499047.1">
    <property type="nucleotide sequence ID" value="NZ_MSZX01000004.1"/>
</dbReference>
<evidence type="ECO:0000256" key="1">
    <source>
        <dbReference type="SAM" id="Phobius"/>
    </source>
</evidence>
<dbReference type="EMBL" id="MSZX01000004">
    <property type="protein sequence ID" value="OPA78713.1"/>
    <property type="molecule type" value="Genomic_DNA"/>
</dbReference>
<organism evidence="2 3">
    <name type="scientific">Paenibacillus selenitireducens</name>
    <dbReference type="NCBI Taxonomy" id="1324314"/>
    <lineage>
        <taxon>Bacteria</taxon>
        <taxon>Bacillati</taxon>
        <taxon>Bacillota</taxon>
        <taxon>Bacilli</taxon>
        <taxon>Bacillales</taxon>
        <taxon>Paenibacillaceae</taxon>
        <taxon>Paenibacillus</taxon>
    </lineage>
</organism>
<feature type="transmembrane region" description="Helical" evidence="1">
    <location>
        <begin position="6"/>
        <end position="27"/>
    </location>
</feature>